<dbReference type="InterPro" id="IPR050131">
    <property type="entry name" value="Peptidase_S8_subtilisin-like"/>
</dbReference>
<dbReference type="GO" id="GO:0006508">
    <property type="term" value="P:proteolysis"/>
    <property type="evidence" value="ECO:0007669"/>
    <property type="project" value="UniProtKB-KW"/>
</dbReference>
<evidence type="ECO:0000256" key="6">
    <source>
        <dbReference type="PROSITE-ProRule" id="PRU01240"/>
    </source>
</evidence>
<dbReference type="InterPro" id="IPR015500">
    <property type="entry name" value="Peptidase_S8_subtilisin-rel"/>
</dbReference>
<organism evidence="10 11">
    <name type="scientific">Kangiella spongicola</name>
    <dbReference type="NCBI Taxonomy" id="796379"/>
    <lineage>
        <taxon>Bacteria</taxon>
        <taxon>Pseudomonadati</taxon>
        <taxon>Pseudomonadota</taxon>
        <taxon>Gammaproteobacteria</taxon>
        <taxon>Kangiellales</taxon>
        <taxon>Kangiellaceae</taxon>
        <taxon>Kangiella</taxon>
    </lineage>
</organism>
<dbReference type="PANTHER" id="PTHR43806:SF11">
    <property type="entry name" value="CEREVISIN-RELATED"/>
    <property type="match status" value="1"/>
</dbReference>
<evidence type="ECO:0000259" key="9">
    <source>
        <dbReference type="Pfam" id="PF00082"/>
    </source>
</evidence>
<keyword evidence="3 6" id="KW-0378">Hydrolase</keyword>
<dbReference type="EMBL" id="QICH01000003">
    <property type="protein sequence ID" value="PXF62741.1"/>
    <property type="molecule type" value="Genomic_DNA"/>
</dbReference>
<dbReference type="PROSITE" id="PS00137">
    <property type="entry name" value="SUBTILASE_HIS"/>
    <property type="match status" value="1"/>
</dbReference>
<keyword evidence="4 6" id="KW-0720">Serine protease</keyword>
<protein>
    <submittedName>
        <fullName evidence="10">Peptidase S8/S53 subtilisin kexin sedolisin</fullName>
    </submittedName>
</protein>
<dbReference type="Gene3D" id="2.60.120.380">
    <property type="match status" value="1"/>
</dbReference>
<name>A0A318D189_9GAMM</name>
<feature type="signal peptide" evidence="8">
    <location>
        <begin position="1"/>
        <end position="22"/>
    </location>
</feature>
<feature type="active site" description="Charge relay system" evidence="5 6">
    <location>
        <position position="181"/>
    </location>
</feature>
<dbReference type="Gene3D" id="3.40.50.200">
    <property type="entry name" value="Peptidase S8/S53 domain"/>
    <property type="match status" value="1"/>
</dbReference>
<dbReference type="InterPro" id="IPR000209">
    <property type="entry name" value="Peptidase_S8/S53_dom"/>
</dbReference>
<comment type="similarity">
    <text evidence="1 6 7">Belongs to the peptidase S8 family.</text>
</comment>
<feature type="active site" description="Charge relay system" evidence="5 6">
    <location>
        <position position="375"/>
    </location>
</feature>
<keyword evidence="2 6" id="KW-0645">Protease</keyword>
<accession>A0A318D189</accession>
<dbReference type="SUPFAM" id="SSF52743">
    <property type="entry name" value="Subtilisin-like"/>
    <property type="match status" value="1"/>
</dbReference>
<dbReference type="Gene3D" id="2.60.120.260">
    <property type="entry name" value="Galactose-binding domain-like"/>
    <property type="match status" value="1"/>
</dbReference>
<evidence type="ECO:0000256" key="4">
    <source>
        <dbReference type="ARBA" id="ARBA00022825"/>
    </source>
</evidence>
<gene>
    <name evidence="10" type="ORF">DL796_10470</name>
</gene>
<dbReference type="PROSITE" id="PS00138">
    <property type="entry name" value="SUBTILASE_SER"/>
    <property type="match status" value="1"/>
</dbReference>
<feature type="chain" id="PRO_5016467628" evidence="8">
    <location>
        <begin position="23"/>
        <end position="687"/>
    </location>
</feature>
<dbReference type="PANTHER" id="PTHR43806">
    <property type="entry name" value="PEPTIDASE S8"/>
    <property type="match status" value="1"/>
</dbReference>
<dbReference type="OrthoDB" id="9790784at2"/>
<dbReference type="InterPro" id="IPR023828">
    <property type="entry name" value="Peptidase_S8_Ser-AS"/>
</dbReference>
<dbReference type="InterPro" id="IPR036852">
    <property type="entry name" value="Peptidase_S8/S53_dom_sf"/>
</dbReference>
<dbReference type="Pfam" id="PF00082">
    <property type="entry name" value="Peptidase_S8"/>
    <property type="match status" value="1"/>
</dbReference>
<evidence type="ECO:0000256" key="3">
    <source>
        <dbReference type="ARBA" id="ARBA00022801"/>
    </source>
</evidence>
<feature type="active site" description="Charge relay system" evidence="5 6">
    <location>
        <position position="133"/>
    </location>
</feature>
<evidence type="ECO:0000256" key="7">
    <source>
        <dbReference type="RuleBase" id="RU003355"/>
    </source>
</evidence>
<evidence type="ECO:0000256" key="5">
    <source>
        <dbReference type="PIRSR" id="PIRSR615500-1"/>
    </source>
</evidence>
<evidence type="ECO:0000313" key="10">
    <source>
        <dbReference type="EMBL" id="PXF62741.1"/>
    </source>
</evidence>
<dbReference type="AlphaFoldDB" id="A0A318D189"/>
<keyword evidence="8" id="KW-0732">Signal</keyword>
<dbReference type="RefSeq" id="WP_110201649.1">
    <property type="nucleotide sequence ID" value="NZ_QICH01000003.1"/>
</dbReference>
<keyword evidence="11" id="KW-1185">Reference proteome</keyword>
<reference evidence="10 11" key="1">
    <citation type="submission" date="2018-05" db="EMBL/GenBank/DDBJ databases">
        <title>Kangiella spongicola genome sequence.</title>
        <authorList>
            <person name="Maclea K.S."/>
            <person name="Goen A.E."/>
            <person name="Kelley C."/>
            <person name="Underriner A."/>
            <person name="Silverwood T."/>
            <person name="Trachtenberg A.M."/>
        </authorList>
    </citation>
    <scope>NUCLEOTIDE SEQUENCE [LARGE SCALE GENOMIC DNA]</scope>
    <source>
        <strain evidence="10 11">ATCC BAA-2076</strain>
    </source>
</reference>
<evidence type="ECO:0000256" key="1">
    <source>
        <dbReference type="ARBA" id="ARBA00011073"/>
    </source>
</evidence>
<dbReference type="InterPro" id="IPR023827">
    <property type="entry name" value="Peptidase_S8_Asp-AS"/>
</dbReference>
<feature type="domain" description="Peptidase S8/S53" evidence="9">
    <location>
        <begin position="124"/>
        <end position="411"/>
    </location>
</feature>
<comment type="caution">
    <text evidence="10">The sequence shown here is derived from an EMBL/GenBank/DDBJ whole genome shotgun (WGS) entry which is preliminary data.</text>
</comment>
<dbReference type="PRINTS" id="PR00723">
    <property type="entry name" value="SUBTILISIN"/>
</dbReference>
<evidence type="ECO:0000256" key="8">
    <source>
        <dbReference type="SAM" id="SignalP"/>
    </source>
</evidence>
<dbReference type="Proteomes" id="UP000247689">
    <property type="component" value="Unassembled WGS sequence"/>
</dbReference>
<evidence type="ECO:0000313" key="11">
    <source>
        <dbReference type="Proteomes" id="UP000247689"/>
    </source>
</evidence>
<dbReference type="PROSITE" id="PS51892">
    <property type="entry name" value="SUBTILASE"/>
    <property type="match status" value="1"/>
</dbReference>
<dbReference type="InterPro" id="IPR022398">
    <property type="entry name" value="Peptidase_S8_His-AS"/>
</dbReference>
<sequence length="687" mass="73554">MKTKFKLLSACVLTAIAGGAQADAIIGPDLQEMLPNLLESKRVIITTHEKDDLDSVMLQVSAPYLSMQALPMAGASLNKLQIMNIANDDRVKSIYYDKPLKYYNFTSGEITGGHYVHDVEGVTGQGVTVAVLDSGVDATHPDLPMNSKVIENVKILGDLDLLGGSNYFLEGIPNTDTSSGHGTHVAGTVAGTGAASATDARRANYHDGIAPNANIVGLGAGEAISILFSLGGFDYAIANRERLGIDIITNSWGSSGGAAFDPNNPINQASYEAYKKGMVVAFAAGNDGPDDDTVNPYGLAPWVINVGAGDPDKELTGFSSRGVEGDTFKHVDIVAPGSGIISTRAAGTPLPALSPVIEPDYPDYHLYYAGMSGTSMATPFIAGVAALLLEVNPDLSPDQVESIIRETADDMPGYKFHQVGDGYVNVKAAVELARNTEGNRRDFLNGQTAWSSQGYWRDIDQSDSNIDYTSRWKLVNSSDSFGGSYLQTKKRGSKAVFDFVGESLQLVYQANDTGGRGELFVDGRSQGIVDFYSQTPETRTFAVRDLSARDIHSVELRHVEGKINLDGLKVDGELLDNGMTVVNEEFYVEGTIGPSAENVQTQDFRFYADDSVSFIDSDLSWDGVADLDYELLDPNGESVASSASLGNPEVIGYAPTEAGYYTLRVNGYASVLTNYRINTTLTKLVSN</sequence>
<dbReference type="GO" id="GO:0004252">
    <property type="term" value="F:serine-type endopeptidase activity"/>
    <property type="evidence" value="ECO:0007669"/>
    <property type="project" value="UniProtKB-UniRule"/>
</dbReference>
<evidence type="ECO:0000256" key="2">
    <source>
        <dbReference type="ARBA" id="ARBA00022670"/>
    </source>
</evidence>
<proteinExistence type="inferred from homology"/>
<dbReference type="PROSITE" id="PS00136">
    <property type="entry name" value="SUBTILASE_ASP"/>
    <property type="match status" value="1"/>
</dbReference>